<dbReference type="EMBL" id="JAXCLA010000001">
    <property type="protein sequence ID" value="MDY0743579.1"/>
    <property type="molecule type" value="Genomic_DNA"/>
</dbReference>
<dbReference type="RefSeq" id="WP_320421479.1">
    <property type="nucleotide sequence ID" value="NZ_JAXCLA010000001.1"/>
</dbReference>
<proteinExistence type="predicted"/>
<dbReference type="InterPro" id="IPR001087">
    <property type="entry name" value="GDSL"/>
</dbReference>
<gene>
    <name evidence="2" type="ORF">SNE35_03640</name>
</gene>
<protein>
    <submittedName>
        <fullName evidence="2">SGNH/GDSL hydrolase family protein</fullName>
    </submittedName>
</protein>
<dbReference type="GO" id="GO:0016787">
    <property type="term" value="F:hydrolase activity"/>
    <property type="evidence" value="ECO:0007669"/>
    <property type="project" value="UniProtKB-KW"/>
</dbReference>
<evidence type="ECO:0000313" key="2">
    <source>
        <dbReference type="EMBL" id="MDY0743579.1"/>
    </source>
</evidence>
<organism evidence="2 3">
    <name type="scientific">Roseateles agri</name>
    <dbReference type="NCBI Taxonomy" id="3098619"/>
    <lineage>
        <taxon>Bacteria</taxon>
        <taxon>Pseudomonadati</taxon>
        <taxon>Pseudomonadota</taxon>
        <taxon>Betaproteobacteria</taxon>
        <taxon>Burkholderiales</taxon>
        <taxon>Sphaerotilaceae</taxon>
        <taxon>Roseateles</taxon>
    </lineage>
</organism>
<dbReference type="SUPFAM" id="SSF52266">
    <property type="entry name" value="SGNH hydrolase"/>
    <property type="match status" value="1"/>
</dbReference>
<accession>A0ABU5DE91</accession>
<dbReference type="InterPro" id="IPR036514">
    <property type="entry name" value="SGNH_hydro_sf"/>
</dbReference>
<keyword evidence="2" id="KW-0378">Hydrolase</keyword>
<keyword evidence="1" id="KW-0732">Signal</keyword>
<evidence type="ECO:0000313" key="3">
    <source>
        <dbReference type="Proteomes" id="UP001285263"/>
    </source>
</evidence>
<comment type="caution">
    <text evidence="2">The sequence shown here is derived from an EMBL/GenBank/DDBJ whole genome shotgun (WGS) entry which is preliminary data.</text>
</comment>
<name>A0ABU5DE91_9BURK</name>
<sequence length="314" mass="33662">MKSFSGASRLLAAFALAVLMSACGGGSSQIDPFHPTRIISFGDETSAITATGQKYTVNGLDATTKLQACQVNPNWVQILATAFELVFPQCNPDHIALPQGLMYATSGAKVDDLATQIDRHLAVSNFSSKDLVTILIGTNDVLELYKQYPGQSEDSLITQAKQLGIAVADQVNRVANQNGRVIVSTLPDLGYTPYALKEQSTKFDIDRAKLLSDLSNAFNVAMRLELINDGRMIGLVLLDESVQTAAKFPTAFSLTNVTDPACLTTVSPVNCNENTLVVNATGTTWLWATDTLLSAIGQSRLGSLAQTRAQNNPF</sequence>
<dbReference type="PROSITE" id="PS51257">
    <property type="entry name" value="PROKAR_LIPOPROTEIN"/>
    <property type="match status" value="1"/>
</dbReference>
<keyword evidence="3" id="KW-1185">Reference proteome</keyword>
<dbReference type="Pfam" id="PF00657">
    <property type="entry name" value="Lipase_GDSL"/>
    <property type="match status" value="1"/>
</dbReference>
<feature type="signal peptide" evidence="1">
    <location>
        <begin position="1"/>
        <end position="17"/>
    </location>
</feature>
<reference evidence="2 3" key="1">
    <citation type="submission" date="2023-11" db="EMBL/GenBank/DDBJ databases">
        <title>Paucibacter sp. nov., isolated from fresh soil in Korea.</title>
        <authorList>
            <person name="Le N.T.T."/>
        </authorList>
    </citation>
    <scope>NUCLEOTIDE SEQUENCE [LARGE SCALE GENOMIC DNA]</scope>
    <source>
        <strain evidence="2 3">R3-3</strain>
    </source>
</reference>
<dbReference type="Proteomes" id="UP001285263">
    <property type="component" value="Unassembled WGS sequence"/>
</dbReference>
<dbReference type="Gene3D" id="3.40.50.1110">
    <property type="entry name" value="SGNH hydrolase"/>
    <property type="match status" value="1"/>
</dbReference>
<evidence type="ECO:0000256" key="1">
    <source>
        <dbReference type="SAM" id="SignalP"/>
    </source>
</evidence>
<feature type="chain" id="PRO_5046511741" evidence="1">
    <location>
        <begin position="18"/>
        <end position="314"/>
    </location>
</feature>